<comment type="caution">
    <text evidence="1">The sequence shown here is derived from an EMBL/GenBank/DDBJ whole genome shotgun (WGS) entry which is preliminary data.</text>
</comment>
<evidence type="ECO:0000313" key="1">
    <source>
        <dbReference type="EMBL" id="GEN59056.1"/>
    </source>
</evidence>
<protein>
    <submittedName>
        <fullName evidence="1">Uncharacterized protein</fullName>
    </submittedName>
</protein>
<keyword evidence="2" id="KW-1185">Reference proteome</keyword>
<dbReference type="AlphaFoldDB" id="A0A511X7X9"/>
<evidence type="ECO:0000313" key="2">
    <source>
        <dbReference type="Proteomes" id="UP000321635"/>
    </source>
</evidence>
<sequence length="73" mass="7445">MPGTLCCIIVRVTLVICRVEPRPKTVTASLPCAIALACRGVDCGLVGEDAAPAAKGCVNGFRNVFGLEEVGAA</sequence>
<reference evidence="1 2" key="1">
    <citation type="submission" date="2019-07" db="EMBL/GenBank/DDBJ databases">
        <title>Whole genome shotgun sequence of Acetobacter nitrogenifigens NBRC 105050.</title>
        <authorList>
            <person name="Hosoyama A."/>
            <person name="Uohara A."/>
            <person name="Ohji S."/>
            <person name="Ichikawa N."/>
        </authorList>
    </citation>
    <scope>NUCLEOTIDE SEQUENCE [LARGE SCALE GENOMIC DNA]</scope>
    <source>
        <strain evidence="1 2">NBRC 105050</strain>
    </source>
</reference>
<gene>
    <name evidence="1" type="ORF">ANI02nite_09400</name>
</gene>
<name>A0A511X7X9_9PROT</name>
<accession>A0A511X7X9</accession>
<proteinExistence type="predicted"/>
<organism evidence="1 2">
    <name type="scientific">Acetobacter nitrogenifigens DSM 23921 = NBRC 105050</name>
    <dbReference type="NCBI Taxonomy" id="1120919"/>
    <lineage>
        <taxon>Bacteria</taxon>
        <taxon>Pseudomonadati</taxon>
        <taxon>Pseudomonadota</taxon>
        <taxon>Alphaproteobacteria</taxon>
        <taxon>Acetobacterales</taxon>
        <taxon>Acetobacteraceae</taxon>
        <taxon>Acetobacter</taxon>
    </lineage>
</organism>
<dbReference type="Proteomes" id="UP000321635">
    <property type="component" value="Unassembled WGS sequence"/>
</dbReference>
<dbReference type="EMBL" id="BJYF01000005">
    <property type="protein sequence ID" value="GEN59056.1"/>
    <property type="molecule type" value="Genomic_DNA"/>
</dbReference>